<dbReference type="Gene3D" id="1.20.1560.10">
    <property type="entry name" value="ABC transporter type 1, transmembrane domain"/>
    <property type="match status" value="1"/>
</dbReference>
<keyword evidence="4 11" id="KW-0067">ATP-binding</keyword>
<dbReference type="PROSITE" id="PS50893">
    <property type="entry name" value="ABC_TRANSPORTER_2"/>
    <property type="match status" value="1"/>
</dbReference>
<evidence type="ECO:0000313" key="12">
    <source>
        <dbReference type="Proteomes" id="UP000189818"/>
    </source>
</evidence>
<dbReference type="GO" id="GO:0015421">
    <property type="term" value="F:ABC-type oligopeptide transporter activity"/>
    <property type="evidence" value="ECO:0007669"/>
    <property type="project" value="TreeGrafter"/>
</dbReference>
<evidence type="ECO:0000313" key="11">
    <source>
        <dbReference type="EMBL" id="SKB42110.1"/>
    </source>
</evidence>
<protein>
    <submittedName>
        <fullName evidence="11">ATP-binding cassette, subfamily C</fullName>
    </submittedName>
</protein>
<dbReference type="NCBIfam" id="TIGR01842">
    <property type="entry name" value="type_I_sec_PrtD"/>
    <property type="match status" value="1"/>
</dbReference>
<evidence type="ECO:0000259" key="10">
    <source>
        <dbReference type="PROSITE" id="PS50929"/>
    </source>
</evidence>
<feature type="domain" description="ABC transmembrane type-1" evidence="10">
    <location>
        <begin position="25"/>
        <end position="298"/>
    </location>
</feature>
<dbReference type="InterPro" id="IPR027417">
    <property type="entry name" value="P-loop_NTPase"/>
</dbReference>
<evidence type="ECO:0000259" key="9">
    <source>
        <dbReference type="PROSITE" id="PS50893"/>
    </source>
</evidence>
<evidence type="ECO:0000256" key="7">
    <source>
        <dbReference type="SAM" id="MobiDB-lite"/>
    </source>
</evidence>
<dbReference type="SUPFAM" id="SSF52540">
    <property type="entry name" value="P-loop containing nucleoside triphosphate hydrolases"/>
    <property type="match status" value="1"/>
</dbReference>
<dbReference type="InterPro" id="IPR003439">
    <property type="entry name" value="ABC_transporter-like_ATP-bd"/>
</dbReference>
<keyword evidence="3" id="KW-0547">Nucleotide-binding</keyword>
<feature type="transmembrane region" description="Helical" evidence="8">
    <location>
        <begin position="21"/>
        <end position="39"/>
    </location>
</feature>
<evidence type="ECO:0000256" key="6">
    <source>
        <dbReference type="ARBA" id="ARBA00023136"/>
    </source>
</evidence>
<dbReference type="PROSITE" id="PS00211">
    <property type="entry name" value="ABC_TRANSPORTER_1"/>
    <property type="match status" value="1"/>
</dbReference>
<dbReference type="GO" id="GO:0016887">
    <property type="term" value="F:ATP hydrolysis activity"/>
    <property type="evidence" value="ECO:0007669"/>
    <property type="project" value="InterPro"/>
</dbReference>
<reference evidence="12" key="1">
    <citation type="submission" date="2017-02" db="EMBL/GenBank/DDBJ databases">
        <authorList>
            <person name="Varghese N."/>
            <person name="Submissions S."/>
        </authorList>
    </citation>
    <scope>NUCLEOTIDE SEQUENCE [LARGE SCALE GENOMIC DNA]</scope>
    <source>
        <strain evidence="12">UM2</strain>
    </source>
</reference>
<evidence type="ECO:0000256" key="8">
    <source>
        <dbReference type="SAM" id="Phobius"/>
    </source>
</evidence>
<dbReference type="PANTHER" id="PTHR43394:SF1">
    <property type="entry name" value="ATP-BINDING CASSETTE SUB-FAMILY B MEMBER 10, MITOCHONDRIAL"/>
    <property type="match status" value="1"/>
</dbReference>
<dbReference type="Pfam" id="PF00664">
    <property type="entry name" value="ABC_membrane"/>
    <property type="match status" value="1"/>
</dbReference>
<keyword evidence="2 8" id="KW-0812">Transmembrane</keyword>
<dbReference type="SUPFAM" id="SSF90123">
    <property type="entry name" value="ABC transporter transmembrane region"/>
    <property type="match status" value="1"/>
</dbReference>
<evidence type="ECO:0000256" key="4">
    <source>
        <dbReference type="ARBA" id="ARBA00022840"/>
    </source>
</evidence>
<dbReference type="InterPro" id="IPR011527">
    <property type="entry name" value="ABC1_TM_dom"/>
</dbReference>
<evidence type="ECO:0000256" key="5">
    <source>
        <dbReference type="ARBA" id="ARBA00022989"/>
    </source>
</evidence>
<dbReference type="InterPro" id="IPR039421">
    <property type="entry name" value="Type_1_exporter"/>
</dbReference>
<feature type="transmembrane region" description="Helical" evidence="8">
    <location>
        <begin position="59"/>
        <end position="76"/>
    </location>
</feature>
<dbReference type="InterPro" id="IPR010128">
    <property type="entry name" value="ATPase_T1SS_PrtD-like"/>
</dbReference>
<dbReference type="OrthoDB" id="9787557at2"/>
<feature type="domain" description="ABC transporter" evidence="9">
    <location>
        <begin position="331"/>
        <end position="567"/>
    </location>
</feature>
<dbReference type="GO" id="GO:0030256">
    <property type="term" value="C:type I protein secretion system complex"/>
    <property type="evidence" value="ECO:0007669"/>
    <property type="project" value="InterPro"/>
</dbReference>
<feature type="transmembrane region" description="Helical" evidence="8">
    <location>
        <begin position="128"/>
        <end position="150"/>
    </location>
</feature>
<dbReference type="RefSeq" id="WP_079647214.1">
    <property type="nucleotide sequence ID" value="NZ_FUYM01000002.1"/>
</dbReference>
<dbReference type="AlphaFoldDB" id="A0A1T5B568"/>
<dbReference type="EMBL" id="FUYM01000002">
    <property type="protein sequence ID" value="SKB42110.1"/>
    <property type="molecule type" value="Genomic_DNA"/>
</dbReference>
<evidence type="ECO:0000256" key="2">
    <source>
        <dbReference type="ARBA" id="ARBA00022692"/>
    </source>
</evidence>
<evidence type="ECO:0000256" key="3">
    <source>
        <dbReference type="ARBA" id="ARBA00022741"/>
    </source>
</evidence>
<comment type="subcellular location">
    <subcellularLocation>
        <location evidence="1">Cell membrane</location>
        <topology evidence="1">Multi-pass membrane protein</topology>
    </subcellularLocation>
</comment>
<dbReference type="PROSITE" id="PS50929">
    <property type="entry name" value="ABC_TM1F"/>
    <property type="match status" value="1"/>
</dbReference>
<organism evidence="11 12">
    <name type="scientific">Rhizorhabdus histidinilytica</name>
    <dbReference type="NCBI Taxonomy" id="439228"/>
    <lineage>
        <taxon>Bacteria</taxon>
        <taxon>Pseudomonadati</taxon>
        <taxon>Pseudomonadota</taxon>
        <taxon>Alphaproteobacteria</taxon>
        <taxon>Sphingomonadales</taxon>
        <taxon>Sphingomonadaceae</taxon>
        <taxon>Rhizorhabdus</taxon>
    </lineage>
</organism>
<dbReference type="SMART" id="SM00382">
    <property type="entry name" value="AAA"/>
    <property type="match status" value="1"/>
</dbReference>
<dbReference type="InterPro" id="IPR017871">
    <property type="entry name" value="ABC_transporter-like_CS"/>
</dbReference>
<dbReference type="InterPro" id="IPR003593">
    <property type="entry name" value="AAA+_ATPase"/>
</dbReference>
<dbReference type="Proteomes" id="UP000189818">
    <property type="component" value="Unassembled WGS sequence"/>
</dbReference>
<feature type="transmembrane region" description="Helical" evidence="8">
    <location>
        <begin position="156"/>
        <end position="174"/>
    </location>
</feature>
<keyword evidence="6 8" id="KW-0472">Membrane</keyword>
<keyword evidence="5 8" id="KW-1133">Transmembrane helix</keyword>
<sequence length="573" mass="61553">MMSALFEKNMITDALKKGKNSFICAALFSLASNLLYLALPIYTNQIYSRVLNSHSGSTLLVLTGGALVVFMVSGVLDHYRMQVLTTFSVAFDRQLASPTFAALFDLVVRRMGGSHAQALRDLDAIRSAISGTAVSVLFDLPWMPIFMGLLFIIDPWIGVVTLVGGIILLILAVLQDRATHSALKQASAASIKSYSFTDAALRNSEVVRALGMLPTLGSAWAGYRQMAQQMTIVASSRGSFYSSAIRFVRMGIQIMTIAVGAYLVIAGHIASGLLFANMILASRALAPIDRIVASWKILFDASQSYRRLEKVLGDYELPVPATQLPVPQGRIAFEGVSFATAVSPTPILVGASFLIQPGEMVGIIGPSGAGKSTLLRLMVGIWKPTAGTVRLDGADVYSWERGDFGKHVAYQPQDTELFAGTVRNNICRFLPDAEDADIIKAAQAAGAHELILRLPKGYETELGEGGSVLSAGQRQRVGLARTLYGNPKVVVLDEPNANLDADGEAALAEAIKGLKERGTTVVMVSHKPSVLAQADKLMMVRGGRIERFGPREEVMRSLTPQKKPVPALAEAKS</sequence>
<proteinExistence type="predicted"/>
<dbReference type="STRING" id="439228.SAMN06295920_102483"/>
<dbReference type="Pfam" id="PF00005">
    <property type="entry name" value="ABC_tran"/>
    <property type="match status" value="1"/>
</dbReference>
<dbReference type="Gene3D" id="3.40.50.300">
    <property type="entry name" value="P-loop containing nucleotide triphosphate hydrolases"/>
    <property type="match status" value="1"/>
</dbReference>
<dbReference type="GO" id="GO:0005886">
    <property type="term" value="C:plasma membrane"/>
    <property type="evidence" value="ECO:0007669"/>
    <property type="project" value="UniProtKB-SubCell"/>
</dbReference>
<name>A0A1T5B568_9SPHN</name>
<dbReference type="GO" id="GO:0005524">
    <property type="term" value="F:ATP binding"/>
    <property type="evidence" value="ECO:0007669"/>
    <property type="project" value="UniProtKB-KW"/>
</dbReference>
<evidence type="ECO:0000256" key="1">
    <source>
        <dbReference type="ARBA" id="ARBA00004651"/>
    </source>
</evidence>
<dbReference type="GO" id="GO:0030253">
    <property type="term" value="P:protein secretion by the type I secretion system"/>
    <property type="evidence" value="ECO:0007669"/>
    <property type="project" value="InterPro"/>
</dbReference>
<feature type="region of interest" description="Disordered" evidence="7">
    <location>
        <begin position="554"/>
        <end position="573"/>
    </location>
</feature>
<gene>
    <name evidence="11" type="ORF">SAMN06295920_102483</name>
</gene>
<dbReference type="InterPro" id="IPR036640">
    <property type="entry name" value="ABC1_TM_sf"/>
</dbReference>
<accession>A0A1T5B568</accession>
<dbReference type="PANTHER" id="PTHR43394">
    <property type="entry name" value="ATP-DEPENDENT PERMEASE MDL1, MITOCHONDRIAL"/>
    <property type="match status" value="1"/>
</dbReference>
<keyword evidence="12" id="KW-1185">Reference proteome</keyword>
<feature type="transmembrane region" description="Helical" evidence="8">
    <location>
        <begin position="254"/>
        <end position="280"/>
    </location>
</feature>